<evidence type="ECO:0000259" key="1">
    <source>
        <dbReference type="Pfam" id="PF01208"/>
    </source>
</evidence>
<dbReference type="AlphaFoldDB" id="A0A662DK24"/>
<gene>
    <name evidence="2" type="ORF">DRI96_01115</name>
</gene>
<dbReference type="SUPFAM" id="SSF51726">
    <property type="entry name" value="UROD/MetE-like"/>
    <property type="match status" value="1"/>
</dbReference>
<evidence type="ECO:0000313" key="3">
    <source>
        <dbReference type="Proteomes" id="UP000267654"/>
    </source>
</evidence>
<proteinExistence type="predicted"/>
<dbReference type="InterPro" id="IPR038071">
    <property type="entry name" value="UROD/MetE-like_sf"/>
</dbReference>
<dbReference type="Gene3D" id="3.20.20.210">
    <property type="match status" value="1"/>
</dbReference>
<protein>
    <recommendedName>
        <fullName evidence="1">Uroporphyrinogen decarboxylase (URO-D) domain-containing protein</fullName>
    </recommendedName>
</protein>
<dbReference type="Pfam" id="PF01208">
    <property type="entry name" value="URO-D"/>
    <property type="match status" value="1"/>
</dbReference>
<dbReference type="GO" id="GO:0006779">
    <property type="term" value="P:porphyrin-containing compound biosynthetic process"/>
    <property type="evidence" value="ECO:0007669"/>
    <property type="project" value="InterPro"/>
</dbReference>
<evidence type="ECO:0000313" key="2">
    <source>
        <dbReference type="EMBL" id="RLE14643.1"/>
    </source>
</evidence>
<sequence length="388" mass="44504">MLQALKGETKYGVLWAPRMDIWYYSNLYRNTLPEEFKGLTLKQIIKKLGIIYNKYLPDWAGGYKIEATKDRLLGIYTHKDIPYEIKLDKSIKRKLTENNGLVEVSYITPKGTVKGSFQMNEFLKNSGVTLPPIKEFLIKSAKDYDIVMEIFSSIKVIPKPENYKQLCSEIGDDGYPPIYGHLAASPMQAILRDLIEPTQFFIEYKLNLGRLLELSKILEKFLLDIVNAVTDYYTEPIVVWGGNYDSALTFPPFFRDHILPFLNKVCDIIHAKNGRVIGHCDGENDKLLPLYRESGMDILQSVNVKPMVKNSYREIRNSLREEQVISGGIPSILLLKSSISDEQFKNFLNELKKSYKKGERLILEVSDNVPPDADMDRLKIIGEFADKL</sequence>
<comment type="caution">
    <text evidence="2">The sequence shown here is derived from an EMBL/GenBank/DDBJ whole genome shotgun (WGS) entry which is preliminary data.</text>
</comment>
<dbReference type="GO" id="GO:0004853">
    <property type="term" value="F:uroporphyrinogen decarboxylase activity"/>
    <property type="evidence" value="ECO:0007669"/>
    <property type="project" value="InterPro"/>
</dbReference>
<accession>A0A662DK24</accession>
<name>A0A662DK24_UNCAE</name>
<dbReference type="InterPro" id="IPR000257">
    <property type="entry name" value="Uroporphyrinogen_deCOase"/>
</dbReference>
<feature type="domain" description="Uroporphyrinogen decarboxylase (URO-D)" evidence="1">
    <location>
        <begin position="251"/>
        <end position="386"/>
    </location>
</feature>
<dbReference type="Proteomes" id="UP000267654">
    <property type="component" value="Unassembled WGS sequence"/>
</dbReference>
<reference evidence="2 3" key="1">
    <citation type="submission" date="2018-06" db="EMBL/GenBank/DDBJ databases">
        <title>Extensive metabolic versatility and redundancy in microbially diverse, dynamic hydrothermal sediments.</title>
        <authorList>
            <person name="Dombrowski N."/>
            <person name="Teske A."/>
            <person name="Baker B.J."/>
        </authorList>
    </citation>
    <scope>NUCLEOTIDE SEQUENCE [LARGE SCALE GENOMIC DNA]</scope>
    <source>
        <strain evidence="2">B19_G9</strain>
    </source>
</reference>
<organism evidence="2 3">
    <name type="scientific">Aerophobetes bacterium</name>
    <dbReference type="NCBI Taxonomy" id="2030807"/>
    <lineage>
        <taxon>Bacteria</taxon>
        <taxon>Candidatus Aerophobota</taxon>
    </lineage>
</organism>
<dbReference type="EMBL" id="QMQB01000028">
    <property type="protein sequence ID" value="RLE14643.1"/>
    <property type="molecule type" value="Genomic_DNA"/>
</dbReference>